<evidence type="ECO:0000256" key="3">
    <source>
        <dbReference type="ARBA" id="ARBA00005179"/>
    </source>
</evidence>
<dbReference type="Pfam" id="PF00067">
    <property type="entry name" value="p450"/>
    <property type="match status" value="1"/>
</dbReference>
<dbReference type="InterPro" id="IPR002401">
    <property type="entry name" value="Cyt_P450_E_grp-I"/>
</dbReference>
<dbReference type="Proteomes" id="UP000298327">
    <property type="component" value="Unassembled WGS sequence"/>
</dbReference>
<comment type="subcellular location">
    <subcellularLocation>
        <location evidence="2">Membrane</location>
    </subcellularLocation>
</comment>
<evidence type="ECO:0000256" key="1">
    <source>
        <dbReference type="ARBA" id="ARBA00001971"/>
    </source>
</evidence>
<keyword evidence="7 13" id="KW-0479">Metal-binding</keyword>
<evidence type="ECO:0000256" key="6">
    <source>
        <dbReference type="ARBA" id="ARBA00022692"/>
    </source>
</evidence>
<evidence type="ECO:0000256" key="10">
    <source>
        <dbReference type="ARBA" id="ARBA00023004"/>
    </source>
</evidence>
<sequence>MLQVIAPGLVLVLVFLLVLSLRKYGSRGSLYPPGPPTLPIVGNLFALPRKHLHLKFTEWARQYGDVISVKAMHQTIIVINTPTLVKEVFDKRGVSSANRPASTLIDLLRPDGLNFGCSHHADNKWATMRKLAQGLLAKDSVKRFETIQHAETTQTMMDFLHRPEDWHLHTNRLVASLTLVMVYGKRAALPSSPDVRDFFHVNHRYMDALDFGKAPPVDLFPVLKYIPKRFAGWKRDLEEIKIFQEALYERLVCDVRARLDRGEENGSFMEEAIRHAEEWGLETPQHLNFLGGTLLEGAENMSPAMQVVILCACAFPDEQRKAAAEIEDIVGTSRVPCMEDLEDLPYTRAFVNECSRFLPIATLGVPHEMVQDQIIDGILYPKDAVVIQNTWYMFHDERYFDKPDEFAPERFLRHPFGIKPGAMDDPARRDNLHFGGGRRVCPGVYLARTTLDLFVAYTFWAFKVSSPPDPATGKPRQPDLTRIAGGLVARPYPFECVFALHSKDRADVLQEEFTLSAECLRPYELELTEEDKKYNATYRDI</sequence>
<keyword evidence="12" id="KW-0472">Membrane</keyword>
<evidence type="ECO:0000256" key="11">
    <source>
        <dbReference type="ARBA" id="ARBA00023033"/>
    </source>
</evidence>
<keyword evidence="5 13" id="KW-0349">Heme</keyword>
<protein>
    <recommendedName>
        <fullName evidence="17">Cytochrome P450</fullName>
    </recommendedName>
</protein>
<keyword evidence="10 13" id="KW-0408">Iron</keyword>
<comment type="caution">
    <text evidence="15">The sequence shown here is derived from an EMBL/GenBank/DDBJ whole genome shotgun (WGS) entry which is preliminary data.</text>
</comment>
<dbReference type="PANTHER" id="PTHR46300:SF2">
    <property type="entry name" value="CYTOCHROME P450 MONOOXYGENASE ALNH-RELATED"/>
    <property type="match status" value="1"/>
</dbReference>
<dbReference type="EMBL" id="SEOQ01000634">
    <property type="protein sequence ID" value="TFY59192.1"/>
    <property type="molecule type" value="Genomic_DNA"/>
</dbReference>
<evidence type="ECO:0008006" key="17">
    <source>
        <dbReference type="Google" id="ProtNLM"/>
    </source>
</evidence>
<evidence type="ECO:0000256" key="5">
    <source>
        <dbReference type="ARBA" id="ARBA00022617"/>
    </source>
</evidence>
<dbReference type="AlphaFoldDB" id="A0A4Y9YAE3"/>
<dbReference type="InterPro" id="IPR001128">
    <property type="entry name" value="Cyt_P450"/>
</dbReference>
<dbReference type="GO" id="GO:0020037">
    <property type="term" value="F:heme binding"/>
    <property type="evidence" value="ECO:0007669"/>
    <property type="project" value="InterPro"/>
</dbReference>
<feature type="binding site" description="axial binding residue" evidence="13">
    <location>
        <position position="441"/>
    </location>
    <ligand>
        <name>heme</name>
        <dbReference type="ChEBI" id="CHEBI:30413"/>
    </ligand>
    <ligandPart>
        <name>Fe</name>
        <dbReference type="ChEBI" id="CHEBI:18248"/>
    </ligandPart>
</feature>
<dbReference type="SUPFAM" id="SSF48264">
    <property type="entry name" value="Cytochrome P450"/>
    <property type="match status" value="1"/>
</dbReference>
<keyword evidence="9 14" id="KW-0560">Oxidoreductase</keyword>
<dbReference type="GO" id="GO:0016020">
    <property type="term" value="C:membrane"/>
    <property type="evidence" value="ECO:0007669"/>
    <property type="project" value="UniProtKB-SubCell"/>
</dbReference>
<evidence type="ECO:0000256" key="7">
    <source>
        <dbReference type="ARBA" id="ARBA00022723"/>
    </source>
</evidence>
<accession>A0A4Y9YAE3</accession>
<comment type="similarity">
    <text evidence="4 14">Belongs to the cytochrome P450 family.</text>
</comment>
<organism evidence="15 16">
    <name type="scientific">Dentipellis fragilis</name>
    <dbReference type="NCBI Taxonomy" id="205917"/>
    <lineage>
        <taxon>Eukaryota</taxon>
        <taxon>Fungi</taxon>
        <taxon>Dikarya</taxon>
        <taxon>Basidiomycota</taxon>
        <taxon>Agaricomycotina</taxon>
        <taxon>Agaricomycetes</taxon>
        <taxon>Russulales</taxon>
        <taxon>Hericiaceae</taxon>
        <taxon>Dentipellis</taxon>
    </lineage>
</organism>
<comment type="cofactor">
    <cofactor evidence="1 13">
        <name>heme</name>
        <dbReference type="ChEBI" id="CHEBI:30413"/>
    </cofactor>
</comment>
<dbReference type="InterPro" id="IPR036396">
    <property type="entry name" value="Cyt_P450_sf"/>
</dbReference>
<dbReference type="PANTHER" id="PTHR46300">
    <property type="entry name" value="P450, PUTATIVE (EUROFUNG)-RELATED-RELATED"/>
    <property type="match status" value="1"/>
</dbReference>
<evidence type="ECO:0000256" key="8">
    <source>
        <dbReference type="ARBA" id="ARBA00022989"/>
    </source>
</evidence>
<dbReference type="GO" id="GO:0005506">
    <property type="term" value="F:iron ion binding"/>
    <property type="evidence" value="ECO:0007669"/>
    <property type="project" value="InterPro"/>
</dbReference>
<evidence type="ECO:0000256" key="4">
    <source>
        <dbReference type="ARBA" id="ARBA00010617"/>
    </source>
</evidence>
<evidence type="ECO:0000313" key="16">
    <source>
        <dbReference type="Proteomes" id="UP000298327"/>
    </source>
</evidence>
<comment type="pathway">
    <text evidence="3">Secondary metabolite biosynthesis.</text>
</comment>
<dbReference type="InterPro" id="IPR017972">
    <property type="entry name" value="Cyt_P450_CS"/>
</dbReference>
<reference evidence="15 16" key="1">
    <citation type="submission" date="2019-02" db="EMBL/GenBank/DDBJ databases">
        <title>Genome sequencing of the rare red list fungi Dentipellis fragilis.</title>
        <authorList>
            <person name="Buettner E."/>
            <person name="Kellner H."/>
        </authorList>
    </citation>
    <scope>NUCLEOTIDE SEQUENCE [LARGE SCALE GENOMIC DNA]</scope>
    <source>
        <strain evidence="15 16">DSM 105465</strain>
    </source>
</reference>
<dbReference type="PROSITE" id="PS00086">
    <property type="entry name" value="CYTOCHROME_P450"/>
    <property type="match status" value="1"/>
</dbReference>
<proteinExistence type="inferred from homology"/>
<evidence type="ECO:0000256" key="13">
    <source>
        <dbReference type="PIRSR" id="PIRSR602401-1"/>
    </source>
</evidence>
<dbReference type="OrthoDB" id="1103324at2759"/>
<dbReference type="GO" id="GO:0004497">
    <property type="term" value="F:monooxygenase activity"/>
    <property type="evidence" value="ECO:0007669"/>
    <property type="project" value="UniProtKB-KW"/>
</dbReference>
<dbReference type="STRING" id="205917.A0A4Y9YAE3"/>
<evidence type="ECO:0000256" key="9">
    <source>
        <dbReference type="ARBA" id="ARBA00023002"/>
    </source>
</evidence>
<dbReference type="Gene3D" id="1.10.630.10">
    <property type="entry name" value="Cytochrome P450"/>
    <property type="match status" value="1"/>
</dbReference>
<dbReference type="InterPro" id="IPR050364">
    <property type="entry name" value="Cytochrome_P450_fung"/>
</dbReference>
<evidence type="ECO:0000256" key="14">
    <source>
        <dbReference type="RuleBase" id="RU000461"/>
    </source>
</evidence>
<keyword evidence="6" id="KW-0812">Transmembrane</keyword>
<dbReference type="GO" id="GO:0016705">
    <property type="term" value="F:oxidoreductase activity, acting on paired donors, with incorporation or reduction of molecular oxygen"/>
    <property type="evidence" value="ECO:0007669"/>
    <property type="project" value="InterPro"/>
</dbReference>
<evidence type="ECO:0000313" key="15">
    <source>
        <dbReference type="EMBL" id="TFY59192.1"/>
    </source>
</evidence>
<name>A0A4Y9YAE3_9AGAM</name>
<keyword evidence="16" id="KW-1185">Reference proteome</keyword>
<evidence type="ECO:0000256" key="2">
    <source>
        <dbReference type="ARBA" id="ARBA00004370"/>
    </source>
</evidence>
<gene>
    <name evidence="15" type="ORF">EVG20_g7882</name>
</gene>
<keyword evidence="11 14" id="KW-0503">Monooxygenase</keyword>
<dbReference type="PRINTS" id="PR00463">
    <property type="entry name" value="EP450I"/>
</dbReference>
<keyword evidence="8" id="KW-1133">Transmembrane helix</keyword>
<evidence type="ECO:0000256" key="12">
    <source>
        <dbReference type="ARBA" id="ARBA00023136"/>
    </source>
</evidence>